<proteinExistence type="predicted"/>
<evidence type="ECO:0000313" key="2">
    <source>
        <dbReference type="Proteomes" id="UP001141253"/>
    </source>
</evidence>
<comment type="caution">
    <text evidence="1">The sequence shown here is derived from an EMBL/GenBank/DDBJ whole genome shotgun (WGS) entry which is preliminary data.</text>
</comment>
<name>A0ABQ8ZZG6_9ROSI</name>
<accession>A0ABQ8ZZG6</accession>
<sequence length="31" mass="3185">MPGKPASHKTASGSVTSLSWLKCSCSMGCNK</sequence>
<reference evidence="1" key="2">
    <citation type="journal article" date="2023" name="Int. J. Mol. Sci.">
        <title>De Novo Assembly and Annotation of 11 Diverse Shrub Willow (Salix) Genomes Reveals Novel Gene Organization in Sex-Linked Regions.</title>
        <authorList>
            <person name="Hyden B."/>
            <person name="Feng K."/>
            <person name="Yates T.B."/>
            <person name="Jawdy S."/>
            <person name="Cereghino C."/>
            <person name="Smart L.B."/>
            <person name="Muchero W."/>
        </authorList>
    </citation>
    <scope>NUCLEOTIDE SEQUENCE</scope>
    <source>
        <tissue evidence="1">Shoot tip</tissue>
    </source>
</reference>
<keyword evidence="2" id="KW-1185">Reference proteome</keyword>
<organism evidence="1 2">
    <name type="scientific">Salix suchowensis</name>
    <dbReference type="NCBI Taxonomy" id="1278906"/>
    <lineage>
        <taxon>Eukaryota</taxon>
        <taxon>Viridiplantae</taxon>
        <taxon>Streptophyta</taxon>
        <taxon>Embryophyta</taxon>
        <taxon>Tracheophyta</taxon>
        <taxon>Spermatophyta</taxon>
        <taxon>Magnoliopsida</taxon>
        <taxon>eudicotyledons</taxon>
        <taxon>Gunneridae</taxon>
        <taxon>Pentapetalae</taxon>
        <taxon>rosids</taxon>
        <taxon>fabids</taxon>
        <taxon>Malpighiales</taxon>
        <taxon>Salicaceae</taxon>
        <taxon>Saliceae</taxon>
        <taxon>Salix</taxon>
    </lineage>
</organism>
<reference evidence="1" key="1">
    <citation type="submission" date="2022-10" db="EMBL/GenBank/DDBJ databases">
        <authorList>
            <person name="Hyden B.L."/>
            <person name="Feng K."/>
            <person name="Yates T."/>
            <person name="Jawdy S."/>
            <person name="Smart L.B."/>
            <person name="Muchero W."/>
        </authorList>
    </citation>
    <scope>NUCLEOTIDE SEQUENCE</scope>
    <source>
        <tissue evidence="1">Shoot tip</tissue>
    </source>
</reference>
<protein>
    <submittedName>
        <fullName evidence="1">Uncharacterized protein</fullName>
    </submittedName>
</protein>
<evidence type="ECO:0000313" key="1">
    <source>
        <dbReference type="EMBL" id="KAJ6313398.1"/>
    </source>
</evidence>
<dbReference type="EMBL" id="JAPFFI010000024">
    <property type="protein sequence ID" value="KAJ6313398.1"/>
    <property type="molecule type" value="Genomic_DNA"/>
</dbReference>
<dbReference type="Proteomes" id="UP001141253">
    <property type="component" value="Chromosome 10"/>
</dbReference>
<gene>
    <name evidence="1" type="ORF">OIU77_014828</name>
</gene>